<name>A0A9X2Y0R8_9BACT</name>
<keyword evidence="1" id="KW-0732">Signal</keyword>
<evidence type="ECO:0000313" key="2">
    <source>
        <dbReference type="EMBL" id="MCU7550983.1"/>
    </source>
</evidence>
<comment type="caution">
    <text evidence="2">The sequence shown here is derived from an EMBL/GenBank/DDBJ whole genome shotgun (WGS) entry which is preliminary data.</text>
</comment>
<feature type="chain" id="PRO_5040906385" description="DUF4369 domain-containing protein" evidence="1">
    <location>
        <begin position="21"/>
        <end position="179"/>
    </location>
</feature>
<feature type="signal peptide" evidence="1">
    <location>
        <begin position="1"/>
        <end position="20"/>
    </location>
</feature>
<keyword evidence="3" id="KW-1185">Reference proteome</keyword>
<evidence type="ECO:0008006" key="4">
    <source>
        <dbReference type="Google" id="ProtNLM"/>
    </source>
</evidence>
<dbReference type="AlphaFoldDB" id="A0A9X2Y0R8"/>
<organism evidence="2 3">
    <name type="scientific">Paraflavisolibacter caeni</name>
    <dbReference type="NCBI Taxonomy" id="2982496"/>
    <lineage>
        <taxon>Bacteria</taxon>
        <taxon>Pseudomonadati</taxon>
        <taxon>Bacteroidota</taxon>
        <taxon>Chitinophagia</taxon>
        <taxon>Chitinophagales</taxon>
        <taxon>Chitinophagaceae</taxon>
        <taxon>Paraflavisolibacter</taxon>
    </lineage>
</organism>
<proteinExistence type="predicted"/>
<reference evidence="2" key="2">
    <citation type="submission" date="2023-04" db="EMBL/GenBank/DDBJ databases">
        <title>Paracnuella aquatica gen. nov., sp. nov., a member of the family Chitinophagaceae isolated from a hot spring.</title>
        <authorList>
            <person name="Wang C."/>
        </authorList>
    </citation>
    <scope>NUCLEOTIDE SEQUENCE</scope>
    <source>
        <strain evidence="2">LB-8</strain>
    </source>
</reference>
<sequence length="179" mass="20633">MMKKIIVICFCLLGLHPVWSQVQKGTQLQPKKVRGGKFLTKNFSFGDYRTSRFRRTFGSFFSFRTPQLANLLVIEGIPLYRKDKRRSKDVFYFELEKGGQLVSRVESHAIFRKNETFRLFSRQDSSFFGKRNVDFLRASIQTGKDTLNKWSVMASNLNGSKEEEQKGVIRKGKQTGGSG</sequence>
<dbReference type="Proteomes" id="UP001155483">
    <property type="component" value="Unassembled WGS sequence"/>
</dbReference>
<protein>
    <recommendedName>
        <fullName evidence="4">DUF4369 domain-containing protein</fullName>
    </recommendedName>
</protein>
<dbReference type="EMBL" id="JAOTIF010000016">
    <property type="protein sequence ID" value="MCU7550983.1"/>
    <property type="molecule type" value="Genomic_DNA"/>
</dbReference>
<accession>A0A9X2Y0R8</accession>
<evidence type="ECO:0000256" key="1">
    <source>
        <dbReference type="SAM" id="SignalP"/>
    </source>
</evidence>
<reference evidence="2" key="1">
    <citation type="submission" date="2022-09" db="EMBL/GenBank/DDBJ databases">
        <authorList>
            <person name="Yuan C."/>
            <person name="Ke Z."/>
        </authorList>
    </citation>
    <scope>NUCLEOTIDE SEQUENCE</scope>
    <source>
        <strain evidence="2">LB-8</strain>
    </source>
</reference>
<gene>
    <name evidence="2" type="ORF">OCK74_17830</name>
</gene>
<evidence type="ECO:0000313" key="3">
    <source>
        <dbReference type="Proteomes" id="UP001155483"/>
    </source>
</evidence>
<dbReference type="RefSeq" id="WP_279298422.1">
    <property type="nucleotide sequence ID" value="NZ_JAOTIF010000016.1"/>
</dbReference>